<dbReference type="GO" id="GO:0017136">
    <property type="term" value="F:histone deacetylase activity, NAD-dependent"/>
    <property type="evidence" value="ECO:0007669"/>
    <property type="project" value="TreeGrafter"/>
</dbReference>
<keyword evidence="3 7" id="KW-0479">Metal-binding</keyword>
<keyword evidence="12" id="KW-1185">Reference proteome</keyword>
<dbReference type="Pfam" id="PF02146">
    <property type="entry name" value="SIR2"/>
    <property type="match status" value="1"/>
</dbReference>
<keyword evidence="2" id="KW-0808">Transferase</keyword>
<evidence type="ECO:0000313" key="11">
    <source>
        <dbReference type="EnsemblMetazoa" id="CapteP181192"/>
    </source>
</evidence>
<feature type="active site" description="Proton acceptor" evidence="7">
    <location>
        <position position="252"/>
    </location>
</feature>
<feature type="binding site" evidence="7">
    <location>
        <position position="260"/>
    </location>
    <ligand>
        <name>Zn(2+)</name>
        <dbReference type="ChEBI" id="CHEBI:29105"/>
    </ligand>
</feature>
<feature type="compositionally biased region" description="Basic and acidic residues" evidence="8">
    <location>
        <begin position="167"/>
        <end position="193"/>
    </location>
</feature>
<feature type="binding site" evidence="7">
    <location>
        <position position="320"/>
    </location>
    <ligand>
        <name>Zn(2+)</name>
        <dbReference type="ChEBI" id="CHEBI:29105"/>
    </ligand>
</feature>
<feature type="binding site" evidence="7">
    <location>
        <position position="263"/>
    </location>
    <ligand>
        <name>Zn(2+)</name>
        <dbReference type="ChEBI" id="CHEBI:29105"/>
    </ligand>
</feature>
<evidence type="ECO:0000313" key="12">
    <source>
        <dbReference type="Proteomes" id="UP000014760"/>
    </source>
</evidence>
<feature type="region of interest" description="Disordered" evidence="8">
    <location>
        <begin position="1"/>
        <end position="32"/>
    </location>
</feature>
<dbReference type="GO" id="GO:0003714">
    <property type="term" value="F:transcription corepressor activity"/>
    <property type="evidence" value="ECO:0007669"/>
    <property type="project" value="TreeGrafter"/>
</dbReference>
<evidence type="ECO:0000256" key="6">
    <source>
        <dbReference type="ARBA" id="ARBA00038170"/>
    </source>
</evidence>
<reference evidence="10 12" key="2">
    <citation type="journal article" date="2013" name="Nature">
        <title>Insights into bilaterian evolution from three spiralian genomes.</title>
        <authorList>
            <person name="Simakov O."/>
            <person name="Marletaz F."/>
            <person name="Cho S.J."/>
            <person name="Edsinger-Gonzales E."/>
            <person name="Havlak P."/>
            <person name="Hellsten U."/>
            <person name="Kuo D.H."/>
            <person name="Larsson T."/>
            <person name="Lv J."/>
            <person name="Arendt D."/>
            <person name="Savage R."/>
            <person name="Osoegawa K."/>
            <person name="de Jong P."/>
            <person name="Grimwood J."/>
            <person name="Chapman J.A."/>
            <person name="Shapiro H."/>
            <person name="Aerts A."/>
            <person name="Otillar R.P."/>
            <person name="Terry A.Y."/>
            <person name="Boore J.L."/>
            <person name="Grigoriev I.V."/>
            <person name="Lindberg D.R."/>
            <person name="Seaver E.C."/>
            <person name="Weisblat D.A."/>
            <person name="Putnam N.H."/>
            <person name="Rokhsar D.S."/>
        </authorList>
    </citation>
    <scope>NUCLEOTIDE SEQUENCE</scope>
    <source>
        <strain evidence="10 12">I ESC-2004</strain>
    </source>
</reference>
<evidence type="ECO:0000259" key="9">
    <source>
        <dbReference type="PROSITE" id="PS50305"/>
    </source>
</evidence>
<dbReference type="GO" id="GO:0046872">
    <property type="term" value="F:metal ion binding"/>
    <property type="evidence" value="ECO:0007669"/>
    <property type="project" value="UniProtKB-KW"/>
</dbReference>
<dbReference type="EMBL" id="KB301649">
    <property type="protein sequence ID" value="ELU05314.1"/>
    <property type="molecule type" value="Genomic_DNA"/>
</dbReference>
<proteinExistence type="inferred from homology"/>
<dbReference type="EMBL" id="AMQN01007890">
    <property type="status" value="NOT_ANNOTATED_CDS"/>
    <property type="molecule type" value="Genomic_DNA"/>
</dbReference>
<dbReference type="Gene3D" id="3.40.50.1220">
    <property type="entry name" value="TPP-binding domain"/>
    <property type="match status" value="1"/>
</dbReference>
<dbReference type="GO" id="GO:0005634">
    <property type="term" value="C:nucleus"/>
    <property type="evidence" value="ECO:0007669"/>
    <property type="project" value="TreeGrafter"/>
</dbReference>
<dbReference type="GO" id="GO:0070403">
    <property type="term" value="F:NAD+ binding"/>
    <property type="evidence" value="ECO:0007669"/>
    <property type="project" value="InterPro"/>
</dbReference>
<evidence type="ECO:0000313" key="10">
    <source>
        <dbReference type="EMBL" id="ELU05314.1"/>
    </source>
</evidence>
<dbReference type="InterPro" id="IPR003000">
    <property type="entry name" value="Sirtuin"/>
</dbReference>
<evidence type="ECO:0000256" key="8">
    <source>
        <dbReference type="SAM" id="MobiDB-lite"/>
    </source>
</evidence>
<evidence type="ECO:0000256" key="4">
    <source>
        <dbReference type="ARBA" id="ARBA00022833"/>
    </source>
</evidence>
<organism evidence="10">
    <name type="scientific">Capitella teleta</name>
    <name type="common">Polychaete worm</name>
    <dbReference type="NCBI Taxonomy" id="283909"/>
    <lineage>
        <taxon>Eukaryota</taxon>
        <taxon>Metazoa</taxon>
        <taxon>Spiralia</taxon>
        <taxon>Lophotrochozoa</taxon>
        <taxon>Annelida</taxon>
        <taxon>Polychaeta</taxon>
        <taxon>Sedentaria</taxon>
        <taxon>Scolecida</taxon>
        <taxon>Capitellidae</taxon>
        <taxon>Capitella</taxon>
    </lineage>
</organism>
<feature type="region of interest" description="Disordered" evidence="8">
    <location>
        <begin position="167"/>
        <end position="205"/>
    </location>
</feature>
<dbReference type="GO" id="GO:0000122">
    <property type="term" value="P:negative regulation of transcription by RNA polymerase II"/>
    <property type="evidence" value="ECO:0007669"/>
    <property type="project" value="TreeGrafter"/>
</dbReference>
<dbReference type="STRING" id="283909.R7UFJ9"/>
<dbReference type="Gene3D" id="2.20.28.200">
    <property type="match status" value="1"/>
</dbReference>
<dbReference type="InterPro" id="IPR029035">
    <property type="entry name" value="DHS-like_NAD/FAD-binding_dom"/>
</dbReference>
<dbReference type="SUPFAM" id="SSF52467">
    <property type="entry name" value="DHS-like NAD/FAD-binding domain"/>
    <property type="match status" value="1"/>
</dbReference>
<dbReference type="OrthoDB" id="2919105at2759"/>
<feature type="binding site" evidence="7">
    <location>
        <position position="315"/>
    </location>
    <ligand>
        <name>Zn(2+)</name>
        <dbReference type="ChEBI" id="CHEBI:29105"/>
    </ligand>
</feature>
<evidence type="ECO:0000256" key="3">
    <source>
        <dbReference type="ARBA" id="ARBA00022723"/>
    </source>
</evidence>
<dbReference type="PROSITE" id="PS50305">
    <property type="entry name" value="SIRTUIN"/>
    <property type="match status" value="1"/>
</dbReference>
<dbReference type="Proteomes" id="UP000014760">
    <property type="component" value="Unassembled WGS sequence"/>
</dbReference>
<evidence type="ECO:0000256" key="5">
    <source>
        <dbReference type="ARBA" id="ARBA00023027"/>
    </source>
</evidence>
<dbReference type="EC" id="2.3.1.286" evidence="1"/>
<dbReference type="HOGENOM" id="CLU_023643_6_5_1"/>
<evidence type="ECO:0000256" key="2">
    <source>
        <dbReference type="ARBA" id="ARBA00022679"/>
    </source>
</evidence>
<dbReference type="AlphaFoldDB" id="R7UFJ9"/>
<reference evidence="11" key="3">
    <citation type="submission" date="2015-06" db="UniProtKB">
        <authorList>
            <consortium name="EnsemblMetazoa"/>
        </authorList>
    </citation>
    <scope>IDENTIFICATION</scope>
</reference>
<protein>
    <recommendedName>
        <fullName evidence="1">protein acetyllysine N-acetyltransferase</fullName>
        <ecNumber evidence="1">2.3.1.286</ecNumber>
    </recommendedName>
</protein>
<gene>
    <name evidence="10" type="ORF">CAPTEDRAFT_181192</name>
</gene>
<dbReference type="PANTHER" id="PTHR11085">
    <property type="entry name" value="NAD-DEPENDENT PROTEIN DEACYLASE SIRTUIN-5, MITOCHONDRIAL-RELATED"/>
    <property type="match status" value="1"/>
</dbReference>
<accession>R7UFJ9</accession>
<evidence type="ECO:0000256" key="1">
    <source>
        <dbReference type="ARBA" id="ARBA00012928"/>
    </source>
</evidence>
<dbReference type="PANTHER" id="PTHR11085:SF12">
    <property type="entry name" value="NAD-DEPENDENT PROTEIN DEACYLASE SIRTUIN-6"/>
    <property type="match status" value="1"/>
</dbReference>
<keyword evidence="5" id="KW-0520">NAD</keyword>
<dbReference type="InterPro" id="IPR050134">
    <property type="entry name" value="NAD-dep_sirtuin_deacylases"/>
</dbReference>
<sequence length="448" mass="50072">MNSNSTISLRLRLTNPKPSSHQKSEASAPSSAPEMTCCLHSCLHDNHSIMPSDERIEVTTTLPPKSSAMKFKIAWGPKGGAKFHRTCWDAVVKSSRARAKKSIVVEMSAKEKEMVKVAAKTAETHDSLARIQAEAKRIAAMITKAKHLVAFTGAGISTSAGIGDFRGKSGKWTEEDRHGYDHEPEAKRSRVDSDSNGVEGEEVPYEDLRPTFTHDAIFKLSEMNHLKHIISQNADGLHLLSGISHTGLSELHGNVFIERCEKCGHRYERSFYVMDDVACEYFEEKAELGHTDIIRPKHAKECTTCGLNHRTGRMCEEKNCDGHLMDSIINFGDLLEAAILKKAEDEAKKSDVMLILGSTVTVTPASALVTMGTKPLKLIICNRQKTQFDDICDEKDKTNGEKHGARVFGDCDVLMREVMKCILSQDAFEEWNEQRKERLRIYNENRPK</sequence>
<reference evidence="12" key="1">
    <citation type="submission" date="2012-12" db="EMBL/GenBank/DDBJ databases">
        <authorList>
            <person name="Hellsten U."/>
            <person name="Grimwood J."/>
            <person name="Chapman J.A."/>
            <person name="Shapiro H."/>
            <person name="Aerts A."/>
            <person name="Otillar R.P."/>
            <person name="Terry A.Y."/>
            <person name="Boore J.L."/>
            <person name="Simakov O."/>
            <person name="Marletaz F."/>
            <person name="Cho S.-J."/>
            <person name="Edsinger-Gonzales E."/>
            <person name="Havlak P."/>
            <person name="Kuo D.-H."/>
            <person name="Larsson T."/>
            <person name="Lv J."/>
            <person name="Arendt D."/>
            <person name="Savage R."/>
            <person name="Osoegawa K."/>
            <person name="de Jong P."/>
            <person name="Lindberg D.R."/>
            <person name="Seaver E.C."/>
            <person name="Weisblat D.A."/>
            <person name="Putnam N.H."/>
            <person name="Grigoriev I.V."/>
            <person name="Rokhsar D.S."/>
        </authorList>
    </citation>
    <scope>NUCLEOTIDE SEQUENCE</scope>
    <source>
        <strain evidence="12">I ESC-2004</strain>
    </source>
</reference>
<dbReference type="OMA" id="GDCDVFM"/>
<keyword evidence="4 7" id="KW-0862">Zinc</keyword>
<dbReference type="EnsemblMetazoa" id="CapteT181192">
    <property type="protein sequence ID" value="CapteP181192"/>
    <property type="gene ID" value="CapteG181192"/>
</dbReference>
<comment type="similarity">
    <text evidence="6">Belongs to the sirtuin family. Class IV subfamily.</text>
</comment>
<dbReference type="InterPro" id="IPR026590">
    <property type="entry name" value="Ssirtuin_cat_dom"/>
</dbReference>
<feature type="domain" description="Deacetylase sirtuin-type" evidence="9">
    <location>
        <begin position="128"/>
        <end position="425"/>
    </location>
</feature>
<evidence type="ECO:0000256" key="7">
    <source>
        <dbReference type="PROSITE-ProRule" id="PRU00236"/>
    </source>
</evidence>
<name>R7UFJ9_CAPTE</name>